<proteinExistence type="predicted"/>
<evidence type="ECO:0000313" key="3">
    <source>
        <dbReference type="EMBL" id="TWD80970.1"/>
    </source>
</evidence>
<feature type="signal peptide" evidence="1">
    <location>
        <begin position="1"/>
        <end position="27"/>
    </location>
</feature>
<dbReference type="Pfam" id="PF14230">
    <property type="entry name" value="DUF4333"/>
    <property type="match status" value="1"/>
</dbReference>
<evidence type="ECO:0000256" key="1">
    <source>
        <dbReference type="SAM" id="SignalP"/>
    </source>
</evidence>
<feature type="chain" id="PRO_5022046528" evidence="1">
    <location>
        <begin position="28"/>
        <end position="108"/>
    </location>
</feature>
<name>A0A561BQ25_9ACTN</name>
<accession>A0A561BQ25</accession>
<evidence type="ECO:0000259" key="2">
    <source>
        <dbReference type="Pfam" id="PF14230"/>
    </source>
</evidence>
<reference evidence="3 4" key="1">
    <citation type="submission" date="2019-06" db="EMBL/GenBank/DDBJ databases">
        <title>Sequencing the genomes of 1000 actinobacteria strains.</title>
        <authorList>
            <person name="Klenk H.-P."/>
        </authorList>
    </citation>
    <scope>NUCLEOTIDE SEQUENCE [LARGE SCALE GENOMIC DNA]</scope>
    <source>
        <strain evidence="3 4">DSM 24683</strain>
    </source>
</reference>
<organism evidence="3 4">
    <name type="scientific">Kribbella amoyensis</name>
    <dbReference type="NCBI Taxonomy" id="996641"/>
    <lineage>
        <taxon>Bacteria</taxon>
        <taxon>Bacillati</taxon>
        <taxon>Actinomycetota</taxon>
        <taxon>Actinomycetes</taxon>
        <taxon>Propionibacteriales</taxon>
        <taxon>Kribbellaceae</taxon>
        <taxon>Kribbella</taxon>
    </lineage>
</organism>
<keyword evidence="1" id="KW-0732">Signal</keyword>
<dbReference type="Proteomes" id="UP000318380">
    <property type="component" value="Unassembled WGS sequence"/>
</dbReference>
<protein>
    <submittedName>
        <fullName evidence="3">Uncharacterized protein DUF4333</fullName>
    </submittedName>
</protein>
<keyword evidence="4" id="KW-1185">Reference proteome</keyword>
<dbReference type="EMBL" id="VIVK01000001">
    <property type="protein sequence ID" value="TWD80970.1"/>
    <property type="molecule type" value="Genomic_DNA"/>
</dbReference>
<dbReference type="RefSeq" id="WP_170284619.1">
    <property type="nucleotide sequence ID" value="NZ_VIVK01000001.1"/>
</dbReference>
<evidence type="ECO:0000313" key="4">
    <source>
        <dbReference type="Proteomes" id="UP000318380"/>
    </source>
</evidence>
<gene>
    <name evidence="3" type="ORF">FB561_2068</name>
</gene>
<feature type="domain" description="DUF4333" evidence="2">
    <location>
        <begin position="17"/>
        <end position="90"/>
    </location>
</feature>
<comment type="caution">
    <text evidence="3">The sequence shown here is derived from an EMBL/GenBank/DDBJ whole genome shotgun (WGS) entry which is preliminary data.</text>
</comment>
<dbReference type="PROSITE" id="PS51257">
    <property type="entry name" value="PROKAR_LIPOPROTEIN"/>
    <property type="match status" value="1"/>
</dbReference>
<dbReference type="InterPro" id="IPR025637">
    <property type="entry name" value="DUF4333"/>
</dbReference>
<dbReference type="AlphaFoldDB" id="A0A561BQ25"/>
<sequence>MLLAVRTTLAGAACVLVALTGCSVSFGDPSISKETLEKGITDALEKSVGKRPDSVTCPGKVKAKTGESIRCELASGSSKYGLTATISSYDKDTKSVRYDIKVDQKPAS</sequence>